<dbReference type="EMBL" id="BEHY01000029">
    <property type="protein sequence ID" value="GBD09174.1"/>
    <property type="molecule type" value="Genomic_DNA"/>
</dbReference>
<protein>
    <submittedName>
        <fullName evidence="1">Uncharacterized protein</fullName>
    </submittedName>
</protein>
<dbReference type="AlphaFoldDB" id="A0A2H5Y6V4"/>
<dbReference type="Proteomes" id="UP000236642">
    <property type="component" value="Unassembled WGS sequence"/>
</dbReference>
<reference evidence="2" key="1">
    <citation type="submission" date="2017-09" db="EMBL/GenBank/DDBJ databases">
        <title>Metaegenomics of thermophilic ammonia-oxidizing enrichment culture.</title>
        <authorList>
            <person name="Kato S."/>
            <person name="Suzuki K."/>
        </authorList>
    </citation>
    <scope>NUCLEOTIDE SEQUENCE [LARGE SCALE GENOMIC DNA]</scope>
</reference>
<organism evidence="1 2">
    <name type="scientific">Candidatus Thermoflexus japonica</name>
    <dbReference type="NCBI Taxonomy" id="2035417"/>
    <lineage>
        <taxon>Bacteria</taxon>
        <taxon>Bacillati</taxon>
        <taxon>Chloroflexota</taxon>
        <taxon>Thermoflexia</taxon>
        <taxon>Thermoflexales</taxon>
        <taxon>Thermoflexaceae</taxon>
        <taxon>Thermoflexus</taxon>
    </lineage>
</organism>
<comment type="caution">
    <text evidence="1">The sequence shown here is derived from an EMBL/GenBank/DDBJ whole genome shotgun (WGS) entry which is preliminary data.</text>
</comment>
<proteinExistence type="predicted"/>
<sequence length="282" mass="31326">MLWKRKWIAGSIWGLSLGLAQIFHGASVENSAPPTSKAGPSAPPSLTLSYSPQATYRVYLPLISRSVCDPIPGASYETFPVISPAPFNVADNPDYNLLLLGYVAVNEYKGLVDYGGDFDSRAPQFRFLFGDHRIPVFRNVYKNNGWDWQNHQRLPPPPGWPAVTIAGFGVARGEVIYVPDSGYDIGNGFDALVLYADANQITLKYTGEDSTQHGYTVYITGICVEPSLLNLYQQWNASGRGRLPAVRGGQPIGRAWDVQIDVGVRDNNVFMDPRSRKDWWQR</sequence>
<evidence type="ECO:0000313" key="2">
    <source>
        <dbReference type="Proteomes" id="UP000236642"/>
    </source>
</evidence>
<name>A0A2H5Y6V4_9CHLR</name>
<gene>
    <name evidence="1" type="ORF">HRbin22_01422</name>
</gene>
<accession>A0A2H5Y6V4</accession>
<evidence type="ECO:0000313" key="1">
    <source>
        <dbReference type="EMBL" id="GBD09174.1"/>
    </source>
</evidence>